<keyword evidence="4 6" id="KW-0472">Membrane</keyword>
<feature type="region of interest" description="Disordered" evidence="5">
    <location>
        <begin position="203"/>
        <end position="225"/>
    </location>
</feature>
<feature type="transmembrane region" description="Helical" evidence="6">
    <location>
        <begin position="97"/>
        <end position="121"/>
    </location>
</feature>
<feature type="transmembrane region" description="Helical" evidence="6">
    <location>
        <begin position="141"/>
        <end position="159"/>
    </location>
</feature>
<dbReference type="PANTHER" id="PTHR33514:SF13">
    <property type="entry name" value="PROTEIN ABCI12, CHLOROPLASTIC"/>
    <property type="match status" value="1"/>
</dbReference>
<evidence type="ECO:0000256" key="5">
    <source>
        <dbReference type="SAM" id="MobiDB-lite"/>
    </source>
</evidence>
<evidence type="ECO:0000256" key="1">
    <source>
        <dbReference type="ARBA" id="ARBA00004141"/>
    </source>
</evidence>
<keyword evidence="8" id="KW-1185">Reference proteome</keyword>
<evidence type="ECO:0000256" key="4">
    <source>
        <dbReference type="ARBA" id="ARBA00023136"/>
    </source>
</evidence>
<feature type="transmembrane region" description="Helical" evidence="6">
    <location>
        <begin position="23"/>
        <end position="41"/>
    </location>
</feature>
<evidence type="ECO:0000313" key="8">
    <source>
        <dbReference type="Proteomes" id="UP001252243"/>
    </source>
</evidence>
<protein>
    <submittedName>
        <fullName evidence="7">Biotin transport system permease protein</fullName>
    </submittedName>
</protein>
<dbReference type="Proteomes" id="UP001252243">
    <property type="component" value="Unassembled WGS sequence"/>
</dbReference>
<dbReference type="RefSeq" id="WP_310049259.1">
    <property type="nucleotide sequence ID" value="NZ_JAVDVQ010000001.1"/>
</dbReference>
<keyword evidence="3 6" id="KW-1133">Transmembrane helix</keyword>
<name>A0ABU1U6J0_9MICC</name>
<keyword evidence="2 6" id="KW-0812">Transmembrane</keyword>
<dbReference type="CDD" id="cd16914">
    <property type="entry name" value="EcfT"/>
    <property type="match status" value="1"/>
</dbReference>
<proteinExistence type="predicted"/>
<evidence type="ECO:0000313" key="7">
    <source>
        <dbReference type="EMBL" id="MDR7080732.1"/>
    </source>
</evidence>
<feature type="transmembrane region" description="Helical" evidence="6">
    <location>
        <begin position="74"/>
        <end position="90"/>
    </location>
</feature>
<evidence type="ECO:0000256" key="3">
    <source>
        <dbReference type="ARBA" id="ARBA00022989"/>
    </source>
</evidence>
<dbReference type="PANTHER" id="PTHR33514">
    <property type="entry name" value="PROTEIN ABCI12, CHLOROPLASTIC"/>
    <property type="match status" value="1"/>
</dbReference>
<organism evidence="7 8">
    <name type="scientific">Arthrobacter ginsengisoli</name>
    <dbReference type="NCBI Taxonomy" id="1356565"/>
    <lineage>
        <taxon>Bacteria</taxon>
        <taxon>Bacillati</taxon>
        <taxon>Actinomycetota</taxon>
        <taxon>Actinomycetes</taxon>
        <taxon>Micrococcales</taxon>
        <taxon>Micrococcaceae</taxon>
        <taxon>Arthrobacter</taxon>
    </lineage>
</organism>
<dbReference type="EMBL" id="JAVDVQ010000001">
    <property type="protein sequence ID" value="MDR7080732.1"/>
    <property type="molecule type" value="Genomic_DNA"/>
</dbReference>
<evidence type="ECO:0000256" key="2">
    <source>
        <dbReference type="ARBA" id="ARBA00022692"/>
    </source>
</evidence>
<comment type="caution">
    <text evidence="7">The sequence shown here is derived from an EMBL/GenBank/DDBJ whole genome shotgun (WGS) entry which is preliminary data.</text>
</comment>
<accession>A0ABU1U6J0</accession>
<dbReference type="Pfam" id="PF02361">
    <property type="entry name" value="CbiQ"/>
    <property type="match status" value="1"/>
</dbReference>
<feature type="transmembrane region" description="Helical" evidence="6">
    <location>
        <begin position="48"/>
        <end position="68"/>
    </location>
</feature>
<evidence type="ECO:0000256" key="6">
    <source>
        <dbReference type="SAM" id="Phobius"/>
    </source>
</evidence>
<dbReference type="InterPro" id="IPR003339">
    <property type="entry name" value="ABC/ECF_trnsptr_transmembrane"/>
</dbReference>
<sequence>MSGHGFLLANYVPGSSLLHRTPLWLKFLLVLGCGMASFLIVDWAVAAVALAVMCTVFLLSGAGLPRLFRAVRPVLPVLAMIGLFQWWQLGGPTAARIVLNVLVCIVAASILTATTPVQRLLDGVASLARPFRRFGADPERFALTIAIMLRSIPFIAGAYSDVRDSARARGLERNPRALILPVFITTVAFARQTGDALAARGLGEADTAEHAQPADPADPVGHALP</sequence>
<gene>
    <name evidence="7" type="ORF">J2X01_000001</name>
</gene>
<reference evidence="7 8" key="1">
    <citation type="submission" date="2023-07" db="EMBL/GenBank/DDBJ databases">
        <title>Sorghum-associated microbial communities from plants grown in Nebraska, USA.</title>
        <authorList>
            <person name="Schachtman D."/>
        </authorList>
    </citation>
    <scope>NUCLEOTIDE SEQUENCE [LARGE SCALE GENOMIC DNA]</scope>
    <source>
        <strain evidence="7 8">BE167</strain>
    </source>
</reference>
<comment type="subcellular location">
    <subcellularLocation>
        <location evidence="1">Membrane</location>
        <topology evidence="1">Multi-pass membrane protein</topology>
    </subcellularLocation>
</comment>